<dbReference type="SUPFAM" id="SSF56281">
    <property type="entry name" value="Metallo-hydrolase/oxidoreductase"/>
    <property type="match status" value="1"/>
</dbReference>
<evidence type="ECO:0000313" key="2">
    <source>
        <dbReference type="Proteomes" id="UP000199144"/>
    </source>
</evidence>
<accession>A0A1I4LQK3</accession>
<organism evidence="1 2">
    <name type="scientific">Shimia aestuarii</name>
    <dbReference type="NCBI Taxonomy" id="254406"/>
    <lineage>
        <taxon>Bacteria</taxon>
        <taxon>Pseudomonadati</taxon>
        <taxon>Pseudomonadota</taxon>
        <taxon>Alphaproteobacteria</taxon>
        <taxon>Rhodobacterales</taxon>
        <taxon>Roseobacteraceae</taxon>
    </lineage>
</organism>
<dbReference type="RefSeq" id="WP_093093005.1">
    <property type="nucleotide sequence ID" value="NZ_FOTQ01000002.1"/>
</dbReference>
<dbReference type="STRING" id="254406.SAMN04488042_102186"/>
<dbReference type="Proteomes" id="UP000199144">
    <property type="component" value="Unassembled WGS sequence"/>
</dbReference>
<dbReference type="EMBL" id="FOTQ01000002">
    <property type="protein sequence ID" value="SFL93181.1"/>
    <property type="molecule type" value="Genomic_DNA"/>
</dbReference>
<name>A0A1I4LQK3_9RHOB</name>
<keyword evidence="2" id="KW-1185">Reference proteome</keyword>
<evidence type="ECO:0000313" key="1">
    <source>
        <dbReference type="EMBL" id="SFL93181.1"/>
    </source>
</evidence>
<proteinExistence type="predicted"/>
<dbReference type="Gene3D" id="3.60.15.10">
    <property type="entry name" value="Ribonuclease Z/Hydroxyacylglutathione hydrolase-like"/>
    <property type="match status" value="1"/>
</dbReference>
<protein>
    <submittedName>
        <fullName evidence="1">L-ascorbate metabolism protein UlaG, beta-lactamase superfamily</fullName>
    </submittedName>
</protein>
<gene>
    <name evidence="1" type="ORF">SAMN04488042_102186</name>
</gene>
<sequence length="269" mass="29689">MWRWVLAGLLIAGSAQAEARRPSHCIALAERGGFDYVQKASFRAPLEEHSVRISYIAHASFLIQSHEGVSAVTDFTGFIGNVDFTPDVVTMNHAHDTHWTPYPDPAIPHVLQGWGDFGEGITHYLDLGSMLVRNVSTDIRAFGGIEENGNSIFVFEVAGLCIGHLGHLHHEPNAAQYAALGRMDVVMAAVDGGMTLDVPSMMRVLRRLKAQVVIPMHWFGDYTLSGFLAGMSDAYEVVNRGDNSVELSLRSLPRRPTILVLQPRYLREP</sequence>
<dbReference type="OrthoDB" id="7343000at2"/>
<dbReference type="AlphaFoldDB" id="A0A1I4LQK3"/>
<dbReference type="PANTHER" id="PTHR39189:SF1">
    <property type="entry name" value="UPF0173 METAL-DEPENDENT HYDROLASE YTKL"/>
    <property type="match status" value="1"/>
</dbReference>
<reference evidence="1 2" key="1">
    <citation type="submission" date="2016-10" db="EMBL/GenBank/DDBJ databases">
        <authorList>
            <person name="de Groot N.N."/>
        </authorList>
    </citation>
    <scope>NUCLEOTIDE SEQUENCE [LARGE SCALE GENOMIC DNA]</scope>
    <source>
        <strain evidence="1 2">DSM 15283</strain>
    </source>
</reference>
<dbReference type="PANTHER" id="PTHR39189">
    <property type="entry name" value="UPF0173 METAL-DEPENDENT HYDROLASE YTKL"/>
    <property type="match status" value="1"/>
</dbReference>
<dbReference type="InterPro" id="IPR036866">
    <property type="entry name" value="RibonucZ/Hydroxyglut_hydro"/>
</dbReference>
<dbReference type="Pfam" id="PF13483">
    <property type="entry name" value="Lactamase_B_3"/>
    <property type="match status" value="1"/>
</dbReference>